<evidence type="ECO:0000256" key="1">
    <source>
        <dbReference type="ARBA" id="ARBA00006484"/>
    </source>
</evidence>
<dbReference type="NCBIfam" id="NF005559">
    <property type="entry name" value="PRK07231.1"/>
    <property type="match status" value="1"/>
</dbReference>
<dbReference type="InterPro" id="IPR036291">
    <property type="entry name" value="NAD(P)-bd_dom_sf"/>
</dbReference>
<dbReference type="PANTHER" id="PTHR42760">
    <property type="entry name" value="SHORT-CHAIN DEHYDROGENASES/REDUCTASES FAMILY MEMBER"/>
    <property type="match status" value="1"/>
</dbReference>
<keyword evidence="4" id="KW-1185">Reference proteome</keyword>
<dbReference type="PANTHER" id="PTHR42760:SF133">
    <property type="entry name" value="3-OXOACYL-[ACYL-CARRIER-PROTEIN] REDUCTASE"/>
    <property type="match status" value="1"/>
</dbReference>
<sequence>MSRFEGRVALITGAASGIGKATALRFASEGGAVAVADIQDDLAKGVAAQINEAGGKALALHLDVSDEKQWNGAVATTVETFGGLDALVNNAGVGGMGTIDDESYEEYKRVISITQDNVFLGMRAAGPALRASGHGAVVNTSSIFGISGGFGEDPAYHAAKGAVRLITKNVALAWATEGVRVNSVHPGFIDTPILGEGDKTPLLQVTPMGRLGTPEDVAAVILFLASDDAAFVTGAEYVVDGGFTAR</sequence>
<dbReference type="PRINTS" id="PR00081">
    <property type="entry name" value="GDHRDH"/>
</dbReference>
<dbReference type="Pfam" id="PF13561">
    <property type="entry name" value="adh_short_C2"/>
    <property type="match status" value="1"/>
</dbReference>
<dbReference type="EMBL" id="JBEPCU010000119">
    <property type="protein sequence ID" value="MER6977377.1"/>
    <property type="molecule type" value="Genomic_DNA"/>
</dbReference>
<reference evidence="3 4" key="1">
    <citation type="submission" date="2024-06" db="EMBL/GenBank/DDBJ databases">
        <title>The Natural Products Discovery Center: Release of the First 8490 Sequenced Strains for Exploring Actinobacteria Biosynthetic Diversity.</title>
        <authorList>
            <person name="Kalkreuter E."/>
            <person name="Kautsar S.A."/>
            <person name="Yang D."/>
            <person name="Bader C.D."/>
            <person name="Teijaro C.N."/>
            <person name="Fluegel L."/>
            <person name="Davis C.M."/>
            <person name="Simpson J.R."/>
            <person name="Lauterbach L."/>
            <person name="Steele A.D."/>
            <person name="Gui C."/>
            <person name="Meng S."/>
            <person name="Li G."/>
            <person name="Viehrig K."/>
            <person name="Ye F."/>
            <person name="Su P."/>
            <person name="Kiefer A.F."/>
            <person name="Nichols A."/>
            <person name="Cepeda A.J."/>
            <person name="Yan W."/>
            <person name="Fan B."/>
            <person name="Jiang Y."/>
            <person name="Adhikari A."/>
            <person name="Zheng C.-J."/>
            <person name="Schuster L."/>
            <person name="Cowan T.M."/>
            <person name="Smanski M.J."/>
            <person name="Chevrette M.G."/>
            <person name="De Carvalho L.P.S."/>
            <person name="Shen B."/>
        </authorList>
    </citation>
    <scope>NUCLEOTIDE SEQUENCE [LARGE SCALE GENOMIC DNA]</scope>
    <source>
        <strain evidence="3 4">NPDC000634</strain>
    </source>
</reference>
<dbReference type="InterPro" id="IPR002347">
    <property type="entry name" value="SDR_fam"/>
</dbReference>
<evidence type="ECO:0000313" key="4">
    <source>
        <dbReference type="Proteomes" id="UP001458415"/>
    </source>
</evidence>
<dbReference type="Proteomes" id="UP001458415">
    <property type="component" value="Unassembled WGS sequence"/>
</dbReference>
<dbReference type="PRINTS" id="PR00080">
    <property type="entry name" value="SDRFAMILY"/>
</dbReference>
<name>A0ABV1W166_9ACTN</name>
<evidence type="ECO:0000313" key="3">
    <source>
        <dbReference type="EMBL" id="MER6977377.1"/>
    </source>
</evidence>
<comment type="similarity">
    <text evidence="1">Belongs to the short-chain dehydrogenases/reductases (SDR) family.</text>
</comment>
<gene>
    <name evidence="3" type="ORF">ABT317_10220</name>
</gene>
<dbReference type="Gene3D" id="3.40.50.720">
    <property type="entry name" value="NAD(P)-binding Rossmann-like Domain"/>
    <property type="match status" value="1"/>
</dbReference>
<keyword evidence="2" id="KW-0560">Oxidoreductase</keyword>
<accession>A0ABV1W166</accession>
<dbReference type="SUPFAM" id="SSF51735">
    <property type="entry name" value="NAD(P)-binding Rossmann-fold domains"/>
    <property type="match status" value="1"/>
</dbReference>
<evidence type="ECO:0000256" key="2">
    <source>
        <dbReference type="ARBA" id="ARBA00023002"/>
    </source>
</evidence>
<comment type="caution">
    <text evidence="3">The sequence shown here is derived from an EMBL/GenBank/DDBJ whole genome shotgun (WGS) entry which is preliminary data.</text>
</comment>
<organism evidence="3 4">
    <name type="scientific">Streptomyces carpinensis</name>
    <dbReference type="NCBI Taxonomy" id="66369"/>
    <lineage>
        <taxon>Bacteria</taxon>
        <taxon>Bacillati</taxon>
        <taxon>Actinomycetota</taxon>
        <taxon>Actinomycetes</taxon>
        <taxon>Kitasatosporales</taxon>
        <taxon>Streptomycetaceae</taxon>
        <taxon>Streptomyces</taxon>
    </lineage>
</organism>
<proteinExistence type="inferred from homology"/>
<protein>
    <submittedName>
        <fullName evidence="3">SDR family NAD(P)-dependent oxidoreductase</fullName>
    </submittedName>
</protein>
<dbReference type="RefSeq" id="WP_086730031.1">
    <property type="nucleotide sequence ID" value="NZ_MUBM01000368.1"/>
</dbReference>